<comment type="caution">
    <text evidence="1">The sequence shown here is derived from an EMBL/GenBank/DDBJ whole genome shotgun (WGS) entry which is preliminary data.</text>
</comment>
<dbReference type="AlphaFoldDB" id="A0A9P6DFP4"/>
<evidence type="ECO:0000313" key="1">
    <source>
        <dbReference type="EMBL" id="KAF9503691.1"/>
    </source>
</evidence>
<sequence length="89" mass="9799">MELGLNLQQHNQCIQIVTFLCNLRPVLLPGTLRSFECIHISSSTKGLNYISTHFLTPGYHVHFSTSLIIPPIASTESLQASNTVLAHAL</sequence>
<protein>
    <submittedName>
        <fullName evidence="1">Uncharacterized protein</fullName>
    </submittedName>
</protein>
<proteinExistence type="predicted"/>
<keyword evidence="2" id="KW-1185">Reference proteome</keyword>
<dbReference type="Proteomes" id="UP000886523">
    <property type="component" value="Unassembled WGS sequence"/>
</dbReference>
<name>A0A9P6DFP4_9AGAM</name>
<reference evidence="1" key="1">
    <citation type="journal article" date="2020" name="Nat. Commun.">
        <title>Large-scale genome sequencing of mycorrhizal fungi provides insights into the early evolution of symbiotic traits.</title>
        <authorList>
            <person name="Miyauchi S."/>
            <person name="Kiss E."/>
            <person name="Kuo A."/>
            <person name="Drula E."/>
            <person name="Kohler A."/>
            <person name="Sanchez-Garcia M."/>
            <person name="Morin E."/>
            <person name="Andreopoulos B."/>
            <person name="Barry K.W."/>
            <person name="Bonito G."/>
            <person name="Buee M."/>
            <person name="Carver A."/>
            <person name="Chen C."/>
            <person name="Cichocki N."/>
            <person name="Clum A."/>
            <person name="Culley D."/>
            <person name="Crous P.W."/>
            <person name="Fauchery L."/>
            <person name="Girlanda M."/>
            <person name="Hayes R.D."/>
            <person name="Keri Z."/>
            <person name="LaButti K."/>
            <person name="Lipzen A."/>
            <person name="Lombard V."/>
            <person name="Magnuson J."/>
            <person name="Maillard F."/>
            <person name="Murat C."/>
            <person name="Nolan M."/>
            <person name="Ohm R.A."/>
            <person name="Pangilinan J."/>
            <person name="Pereira M.F."/>
            <person name="Perotto S."/>
            <person name="Peter M."/>
            <person name="Pfister S."/>
            <person name="Riley R."/>
            <person name="Sitrit Y."/>
            <person name="Stielow J.B."/>
            <person name="Szollosi G."/>
            <person name="Zifcakova L."/>
            <person name="Stursova M."/>
            <person name="Spatafora J.W."/>
            <person name="Tedersoo L."/>
            <person name="Vaario L.M."/>
            <person name="Yamada A."/>
            <person name="Yan M."/>
            <person name="Wang P."/>
            <person name="Xu J."/>
            <person name="Bruns T."/>
            <person name="Baldrian P."/>
            <person name="Vilgalys R."/>
            <person name="Dunand C."/>
            <person name="Henrissat B."/>
            <person name="Grigoriev I.V."/>
            <person name="Hibbett D."/>
            <person name="Nagy L.G."/>
            <person name="Martin F.M."/>
        </authorList>
    </citation>
    <scope>NUCLEOTIDE SEQUENCE</scope>
    <source>
        <strain evidence="1">UP504</strain>
    </source>
</reference>
<gene>
    <name evidence="1" type="ORF">BS47DRAFT_1355972</name>
</gene>
<organism evidence="1 2">
    <name type="scientific">Hydnum rufescens UP504</name>
    <dbReference type="NCBI Taxonomy" id="1448309"/>
    <lineage>
        <taxon>Eukaryota</taxon>
        <taxon>Fungi</taxon>
        <taxon>Dikarya</taxon>
        <taxon>Basidiomycota</taxon>
        <taxon>Agaricomycotina</taxon>
        <taxon>Agaricomycetes</taxon>
        <taxon>Cantharellales</taxon>
        <taxon>Hydnaceae</taxon>
        <taxon>Hydnum</taxon>
    </lineage>
</organism>
<accession>A0A9P6DFP4</accession>
<dbReference type="EMBL" id="MU129315">
    <property type="protein sequence ID" value="KAF9503691.1"/>
    <property type="molecule type" value="Genomic_DNA"/>
</dbReference>
<evidence type="ECO:0000313" key="2">
    <source>
        <dbReference type="Proteomes" id="UP000886523"/>
    </source>
</evidence>